<evidence type="ECO:0000256" key="1">
    <source>
        <dbReference type="SAM" id="Phobius"/>
    </source>
</evidence>
<keyword evidence="3" id="KW-1185">Reference proteome</keyword>
<keyword evidence="1" id="KW-0472">Membrane</keyword>
<feature type="transmembrane region" description="Helical" evidence="1">
    <location>
        <begin position="146"/>
        <end position="165"/>
    </location>
</feature>
<feature type="transmembrane region" description="Helical" evidence="1">
    <location>
        <begin position="114"/>
        <end position="134"/>
    </location>
</feature>
<feature type="transmembrane region" description="Helical" evidence="1">
    <location>
        <begin position="185"/>
        <end position="205"/>
    </location>
</feature>
<proteinExistence type="predicted"/>
<accession>A0ABU0GHB0</accession>
<name>A0ABU0GHB0_9CELL</name>
<feature type="transmembrane region" description="Helical" evidence="1">
    <location>
        <begin position="50"/>
        <end position="71"/>
    </location>
</feature>
<dbReference type="RefSeq" id="WP_070320435.1">
    <property type="nucleotide sequence ID" value="NZ_JAUSVM010000001.1"/>
</dbReference>
<evidence type="ECO:0008006" key="4">
    <source>
        <dbReference type="Google" id="ProtNLM"/>
    </source>
</evidence>
<dbReference type="EMBL" id="JAUSVM010000001">
    <property type="protein sequence ID" value="MDQ0423982.1"/>
    <property type="molecule type" value="Genomic_DNA"/>
</dbReference>
<dbReference type="Proteomes" id="UP001240250">
    <property type="component" value="Unassembled WGS sequence"/>
</dbReference>
<dbReference type="InterPro" id="IPR049713">
    <property type="entry name" value="Pr6Pr-like"/>
</dbReference>
<keyword evidence="1" id="KW-0812">Transmembrane</keyword>
<feature type="transmembrane region" description="Helical" evidence="1">
    <location>
        <begin position="83"/>
        <end position="102"/>
    </location>
</feature>
<evidence type="ECO:0000313" key="2">
    <source>
        <dbReference type="EMBL" id="MDQ0423982.1"/>
    </source>
</evidence>
<comment type="caution">
    <text evidence="2">The sequence shown here is derived from an EMBL/GenBank/DDBJ whole genome shotgun (WGS) entry which is preliminary data.</text>
</comment>
<protein>
    <recommendedName>
        <fullName evidence="4">Integral membrane protein</fullName>
    </recommendedName>
</protein>
<reference evidence="2 3" key="1">
    <citation type="submission" date="2023-07" db="EMBL/GenBank/DDBJ databases">
        <title>Sequencing the genomes of 1000 actinobacteria strains.</title>
        <authorList>
            <person name="Klenk H.-P."/>
        </authorList>
    </citation>
    <scope>NUCLEOTIDE SEQUENCE [LARGE SCALE GENOMIC DNA]</scope>
    <source>
        <strain evidence="2 3">DSM 14785</strain>
    </source>
</reference>
<dbReference type="NCBIfam" id="NF038065">
    <property type="entry name" value="Pr6Pr"/>
    <property type="match status" value="1"/>
</dbReference>
<evidence type="ECO:0000313" key="3">
    <source>
        <dbReference type="Proteomes" id="UP001240250"/>
    </source>
</evidence>
<gene>
    <name evidence="2" type="ORF">JO380_000363</name>
</gene>
<keyword evidence="1" id="KW-1133">Transmembrane helix</keyword>
<organism evidence="2 3">
    <name type="scientific">Cellulomonas iranensis</name>
    <dbReference type="NCBI Taxonomy" id="76862"/>
    <lineage>
        <taxon>Bacteria</taxon>
        <taxon>Bacillati</taxon>
        <taxon>Actinomycetota</taxon>
        <taxon>Actinomycetes</taxon>
        <taxon>Micrococcales</taxon>
        <taxon>Cellulomonadaceae</taxon>
        <taxon>Cellulomonas</taxon>
    </lineage>
</organism>
<sequence length="214" mass="22459">MTHDPAQAAWGVGTTTARVLHALVAACALAGVGLEVGRALTSPDGDLVLLFSYFTIWSNVLVLGVSALLAVRPRHDGPWFRALRLDSMLFIVVTFAIYHALLSGYAPITAAGQAANLLLHTVVPVGAVLAWLVAGPRPRVRLVTCAAALVLPAVWLVYTFVHGAATGWYPYPFLDASALGTGRALLAALAVMVGGALLGPALWALERRLPPAPR</sequence>